<reference evidence="2 3" key="1">
    <citation type="submission" date="2020-12" db="EMBL/GenBank/DDBJ databases">
        <title>WGS of Thermoactinomyces spp.</title>
        <authorList>
            <person name="Cheng K."/>
        </authorList>
    </citation>
    <scope>NUCLEOTIDE SEQUENCE [LARGE SCALE GENOMIC DNA]</scope>
    <source>
        <strain evidence="3">CICC 10671\DSM 43846</strain>
    </source>
</reference>
<evidence type="ECO:0000313" key="2">
    <source>
        <dbReference type="EMBL" id="MBH8595344.1"/>
    </source>
</evidence>
<accession>A0A8I1ADH4</accession>
<dbReference type="EMBL" id="JAECVW010000004">
    <property type="protein sequence ID" value="MBH8595344.1"/>
    <property type="molecule type" value="Genomic_DNA"/>
</dbReference>
<gene>
    <name evidence="2" type="ORF">I8U20_08365</name>
</gene>
<dbReference type="SUPFAM" id="SSF52821">
    <property type="entry name" value="Rhodanese/Cell cycle control phosphatase"/>
    <property type="match status" value="1"/>
</dbReference>
<dbReference type="InterPro" id="IPR050229">
    <property type="entry name" value="GlpE_sulfurtransferase"/>
</dbReference>
<feature type="domain" description="Rhodanese" evidence="1">
    <location>
        <begin position="20"/>
        <end position="107"/>
    </location>
</feature>
<name>A0A8I1ADH4_THEIN</name>
<dbReference type="RefSeq" id="WP_181732041.1">
    <property type="nucleotide sequence ID" value="NZ_JACEIR010000005.1"/>
</dbReference>
<comment type="caution">
    <text evidence="2">The sequence shown here is derived from an EMBL/GenBank/DDBJ whole genome shotgun (WGS) entry which is preliminary data.</text>
</comment>
<evidence type="ECO:0000259" key="1">
    <source>
        <dbReference type="PROSITE" id="PS50206"/>
    </source>
</evidence>
<dbReference type="InterPro" id="IPR036873">
    <property type="entry name" value="Rhodanese-like_dom_sf"/>
</dbReference>
<dbReference type="AlphaFoldDB" id="A0A8I1ADH4"/>
<organism evidence="2 3">
    <name type="scientific">Thermoactinomyces intermedius</name>
    <dbReference type="NCBI Taxonomy" id="2024"/>
    <lineage>
        <taxon>Bacteria</taxon>
        <taxon>Bacillati</taxon>
        <taxon>Bacillota</taxon>
        <taxon>Bacilli</taxon>
        <taxon>Bacillales</taxon>
        <taxon>Thermoactinomycetaceae</taxon>
        <taxon>Thermoactinomyces</taxon>
    </lineage>
</organism>
<evidence type="ECO:0000313" key="3">
    <source>
        <dbReference type="Proteomes" id="UP000633619"/>
    </source>
</evidence>
<sequence length="108" mass="12571">MINEISAKEFAKKIQSQKPEKGEMVIVDVREPEEWHDYHLEGSKLMPLGSLHRQIHALNKQQKIYVICAHGVRSFYAAQYLLQQGFSDVVNVEGGIQRVRLYLEEFEK</sequence>
<keyword evidence="3" id="KW-1185">Reference proteome</keyword>
<protein>
    <submittedName>
        <fullName evidence="2">Rhodanese-like domain-containing protein</fullName>
    </submittedName>
</protein>
<proteinExistence type="predicted"/>
<dbReference type="Proteomes" id="UP000633619">
    <property type="component" value="Unassembled WGS sequence"/>
</dbReference>
<dbReference type="CDD" id="cd00158">
    <property type="entry name" value="RHOD"/>
    <property type="match status" value="1"/>
</dbReference>
<dbReference type="PROSITE" id="PS50206">
    <property type="entry name" value="RHODANESE_3"/>
    <property type="match status" value="1"/>
</dbReference>
<dbReference type="InterPro" id="IPR001763">
    <property type="entry name" value="Rhodanese-like_dom"/>
</dbReference>
<dbReference type="PANTHER" id="PTHR43031">
    <property type="entry name" value="FAD-DEPENDENT OXIDOREDUCTASE"/>
    <property type="match status" value="1"/>
</dbReference>
<dbReference type="PANTHER" id="PTHR43031:SF1">
    <property type="entry name" value="PYRIDINE NUCLEOTIDE-DISULPHIDE OXIDOREDUCTASE"/>
    <property type="match status" value="1"/>
</dbReference>
<dbReference type="SMART" id="SM00450">
    <property type="entry name" value="RHOD"/>
    <property type="match status" value="1"/>
</dbReference>
<dbReference type="Pfam" id="PF00581">
    <property type="entry name" value="Rhodanese"/>
    <property type="match status" value="1"/>
</dbReference>
<dbReference type="Gene3D" id="3.40.250.10">
    <property type="entry name" value="Rhodanese-like domain"/>
    <property type="match status" value="1"/>
</dbReference>